<keyword evidence="1" id="KW-0812">Transmembrane</keyword>
<protein>
    <submittedName>
        <fullName evidence="2">Uncharacterized protein</fullName>
    </submittedName>
</protein>
<name>A0A1G9SAK3_9EURY</name>
<gene>
    <name evidence="2" type="ORF">SAMN05192554_10147</name>
</gene>
<feature type="transmembrane region" description="Helical" evidence="1">
    <location>
        <begin position="44"/>
        <end position="62"/>
    </location>
</feature>
<proteinExistence type="predicted"/>
<sequence>MESEQSAVGLIGARFDGQFGDVLVVLGILALGALSFVALDTVSVFVLAAVLLALSLQLYGMLPQSSYDGPSVTVLALFFVGIGAVAVL</sequence>
<dbReference type="STRING" id="996166.SAMN05192554_10147"/>
<dbReference type="AlphaFoldDB" id="A0A1G9SAK3"/>
<dbReference type="Proteomes" id="UP000199370">
    <property type="component" value="Unassembled WGS sequence"/>
</dbReference>
<evidence type="ECO:0000313" key="3">
    <source>
        <dbReference type="Proteomes" id="UP000199370"/>
    </source>
</evidence>
<feature type="transmembrane region" description="Helical" evidence="1">
    <location>
        <begin position="69"/>
        <end position="87"/>
    </location>
</feature>
<evidence type="ECO:0000256" key="1">
    <source>
        <dbReference type="SAM" id="Phobius"/>
    </source>
</evidence>
<organism evidence="2 3">
    <name type="scientific">Haloarchaeobius iranensis</name>
    <dbReference type="NCBI Taxonomy" id="996166"/>
    <lineage>
        <taxon>Archaea</taxon>
        <taxon>Methanobacteriati</taxon>
        <taxon>Methanobacteriota</taxon>
        <taxon>Stenosarchaea group</taxon>
        <taxon>Halobacteria</taxon>
        <taxon>Halobacteriales</taxon>
        <taxon>Halorubellaceae</taxon>
        <taxon>Haloarchaeobius</taxon>
    </lineage>
</organism>
<dbReference type="RefSeq" id="WP_139172219.1">
    <property type="nucleotide sequence ID" value="NZ_FNIA01000001.1"/>
</dbReference>
<accession>A0A1G9SAK3</accession>
<keyword evidence="1" id="KW-0472">Membrane</keyword>
<feature type="transmembrane region" description="Helical" evidence="1">
    <location>
        <begin position="20"/>
        <end position="38"/>
    </location>
</feature>
<keyword evidence="1" id="KW-1133">Transmembrane helix</keyword>
<reference evidence="2 3" key="1">
    <citation type="submission" date="2016-10" db="EMBL/GenBank/DDBJ databases">
        <authorList>
            <person name="de Groot N.N."/>
        </authorList>
    </citation>
    <scope>NUCLEOTIDE SEQUENCE [LARGE SCALE GENOMIC DNA]</scope>
    <source>
        <strain evidence="3">EB21,IBRC-M 10013,KCTC 4048</strain>
    </source>
</reference>
<dbReference type="EMBL" id="FNIA01000001">
    <property type="protein sequence ID" value="SDM32449.1"/>
    <property type="molecule type" value="Genomic_DNA"/>
</dbReference>
<keyword evidence="3" id="KW-1185">Reference proteome</keyword>
<evidence type="ECO:0000313" key="2">
    <source>
        <dbReference type="EMBL" id="SDM32449.1"/>
    </source>
</evidence>